<dbReference type="InterPro" id="IPR038713">
    <property type="entry name" value="Terminase_Gp1_N_sf"/>
</dbReference>
<name>A0ABV3S1X2_9LACO</name>
<gene>
    <name evidence="3" type="ORF">AB3K24_03700</name>
</gene>
<dbReference type="RefSeq" id="WP_367973859.1">
    <property type="nucleotide sequence ID" value="NZ_JBFPEQ010000001.1"/>
</dbReference>
<dbReference type="Pfam" id="PF03592">
    <property type="entry name" value="Terminase_2"/>
    <property type="match status" value="1"/>
</dbReference>
<comment type="caution">
    <text evidence="3">The sequence shown here is derived from an EMBL/GenBank/DDBJ whole genome shotgun (WGS) entry which is preliminary data.</text>
</comment>
<evidence type="ECO:0000313" key="4">
    <source>
        <dbReference type="Proteomes" id="UP001556617"/>
    </source>
</evidence>
<keyword evidence="4" id="KW-1185">Reference proteome</keyword>
<evidence type="ECO:0000256" key="1">
    <source>
        <dbReference type="ARBA" id="ARBA00022612"/>
    </source>
</evidence>
<dbReference type="Gene3D" id="1.10.10.1400">
    <property type="entry name" value="Terminase, small subunit, N-terminal DNA-binding domain, HTH motif"/>
    <property type="match status" value="1"/>
</dbReference>
<dbReference type="PANTHER" id="PTHR41328">
    <property type="entry name" value="TERMINASE SMALL SUBUNIT-RELATED"/>
    <property type="match status" value="1"/>
</dbReference>
<dbReference type="EMBL" id="JBFPER010000001">
    <property type="protein sequence ID" value="MEX0380454.1"/>
    <property type="molecule type" value="Genomic_DNA"/>
</dbReference>
<dbReference type="Gene3D" id="1.10.10.60">
    <property type="entry name" value="Homeodomain-like"/>
    <property type="match status" value="1"/>
</dbReference>
<dbReference type="PANTHER" id="PTHR41328:SF3">
    <property type="entry name" value="PBSX PHAGE TERMINASE SMALL SUBUNIT"/>
    <property type="match status" value="1"/>
</dbReference>
<dbReference type="Proteomes" id="UP001556617">
    <property type="component" value="Unassembled WGS sequence"/>
</dbReference>
<sequence>MKKYEEAEQDYLSGLKYKDIADKYDVSEGTVRQWKRRYWSKENVTKIVTKKKPLQKNVTRKKPTEKAIEELSESGLTVRQKAFVLEYLRISNATQAYINVYGVTYETAKTAGQRLLTNVDIQNEIKRLQKAKLKELGVGVFDLLEDMAKEARADIGDYVNFGAYDETLYEDTNGKPDKNKPILDDDGNPIVSHKSWVQFKNRDMVDTKVIKTIKMGKDGPVIEMHDRNKSRDKLIEIMGEYVKEEVTEDGLIDAIKNSSVFGENDGIET</sequence>
<dbReference type="InterPro" id="IPR005335">
    <property type="entry name" value="Terminase_ssu"/>
</dbReference>
<keyword evidence="1" id="KW-1188">Viral release from host cell</keyword>
<dbReference type="InterPro" id="IPR052404">
    <property type="entry name" value="SPP1-like_terminase"/>
</dbReference>
<proteinExistence type="predicted"/>
<accession>A0ABV3S1X2</accession>
<reference evidence="3 4" key="1">
    <citation type="submission" date="2024-07" db="EMBL/GenBank/DDBJ databases">
        <authorList>
            <person name="Yun M."/>
        </authorList>
    </citation>
    <scope>NUCLEOTIDE SEQUENCE [LARGE SCALE GENOMIC DNA]</scope>
    <source>
        <strain evidence="3 4">MS01</strain>
    </source>
</reference>
<evidence type="ECO:0000256" key="2">
    <source>
        <dbReference type="ARBA" id="ARBA00023219"/>
    </source>
</evidence>
<dbReference type="Pfam" id="PF13384">
    <property type="entry name" value="HTH_23"/>
    <property type="match status" value="1"/>
</dbReference>
<organism evidence="3 4">
    <name type="scientific">Leuconostoc aquikimchii</name>
    <dbReference type="NCBI Taxonomy" id="3236804"/>
    <lineage>
        <taxon>Bacteria</taxon>
        <taxon>Bacillati</taxon>
        <taxon>Bacillota</taxon>
        <taxon>Bacilli</taxon>
        <taxon>Lactobacillales</taxon>
        <taxon>Lactobacillaceae</taxon>
        <taxon>Leuconostoc</taxon>
    </lineage>
</organism>
<evidence type="ECO:0000313" key="3">
    <source>
        <dbReference type="EMBL" id="MEX0380454.1"/>
    </source>
</evidence>
<protein>
    <submittedName>
        <fullName evidence="3">Terminase small subunit</fullName>
    </submittedName>
</protein>
<keyword evidence="2" id="KW-0231">Viral genome packaging</keyword>